<dbReference type="AlphaFoldDB" id="A0A0D1VZW5"/>
<accession>A0A0D1VZW5</accession>
<gene>
    <name evidence="1" type="ORF">PV11_04111</name>
</gene>
<sequence>MIIGGSLSYTIDADTTSSNIYDYSVLLAPGCGSTLQSGYSIAAAKVKLEEVVAAIGFIHIGQLGSAVVALNITGSVSKTLAFDNLKVALVDHHFTAAELRGAIAGTQSVILPTGRRESQADGDSSYHQSHGQSVGACHCGRCGVGGQRHLHEEGEIVRVHGSRNPRLVICAEG</sequence>
<protein>
    <submittedName>
        <fullName evidence="1">Uncharacterized protein</fullName>
    </submittedName>
</protein>
<dbReference type="HOGENOM" id="CLU_1547585_0_0_1"/>
<reference evidence="1 2" key="1">
    <citation type="submission" date="2015-01" db="EMBL/GenBank/DDBJ databases">
        <title>The Genome Sequence of Exophiala sideris CBS121828.</title>
        <authorList>
            <consortium name="The Broad Institute Genomics Platform"/>
            <person name="Cuomo C."/>
            <person name="de Hoog S."/>
            <person name="Gorbushina A."/>
            <person name="Stielow B."/>
            <person name="Teixiera M."/>
            <person name="Abouelleil A."/>
            <person name="Chapman S.B."/>
            <person name="Priest M."/>
            <person name="Young S.K."/>
            <person name="Wortman J."/>
            <person name="Nusbaum C."/>
            <person name="Birren B."/>
        </authorList>
    </citation>
    <scope>NUCLEOTIDE SEQUENCE [LARGE SCALE GENOMIC DNA]</scope>
    <source>
        <strain evidence="1 2">CBS 121828</strain>
    </source>
</reference>
<dbReference type="EMBL" id="KN846952">
    <property type="protein sequence ID" value="KIV81965.1"/>
    <property type="molecule type" value="Genomic_DNA"/>
</dbReference>
<evidence type="ECO:0000313" key="1">
    <source>
        <dbReference type="EMBL" id="KIV81965.1"/>
    </source>
</evidence>
<dbReference type="OrthoDB" id="10021397at2759"/>
<proteinExistence type="predicted"/>
<dbReference type="Proteomes" id="UP000053599">
    <property type="component" value="Unassembled WGS sequence"/>
</dbReference>
<name>A0A0D1VZW5_9EURO</name>
<evidence type="ECO:0000313" key="2">
    <source>
        <dbReference type="Proteomes" id="UP000053599"/>
    </source>
</evidence>
<organism evidence="1 2">
    <name type="scientific">Exophiala sideris</name>
    <dbReference type="NCBI Taxonomy" id="1016849"/>
    <lineage>
        <taxon>Eukaryota</taxon>
        <taxon>Fungi</taxon>
        <taxon>Dikarya</taxon>
        <taxon>Ascomycota</taxon>
        <taxon>Pezizomycotina</taxon>
        <taxon>Eurotiomycetes</taxon>
        <taxon>Chaetothyriomycetidae</taxon>
        <taxon>Chaetothyriales</taxon>
        <taxon>Herpotrichiellaceae</taxon>
        <taxon>Exophiala</taxon>
    </lineage>
</organism>